<evidence type="ECO:0000259" key="3">
    <source>
        <dbReference type="Pfam" id="PF00109"/>
    </source>
</evidence>
<dbReference type="PANTHER" id="PTHR11712:SF336">
    <property type="entry name" value="3-OXOACYL-[ACYL-CARRIER-PROTEIN] SYNTHASE, MITOCHONDRIAL"/>
    <property type="match status" value="1"/>
</dbReference>
<dbReference type="GO" id="GO:0006633">
    <property type="term" value="P:fatty acid biosynthetic process"/>
    <property type="evidence" value="ECO:0007669"/>
    <property type="project" value="TreeGrafter"/>
</dbReference>
<dbReference type="AlphaFoldDB" id="A0A291REV8"/>
<evidence type="ECO:0000313" key="4">
    <source>
        <dbReference type="EMBL" id="ATL65642.1"/>
    </source>
</evidence>
<name>A0A291REV8_9NOCA</name>
<dbReference type="EMBL" id="CP023778">
    <property type="protein sequence ID" value="ATL65642.1"/>
    <property type="molecule type" value="Genomic_DNA"/>
</dbReference>
<dbReference type="InterPro" id="IPR016039">
    <property type="entry name" value="Thiolase-like"/>
</dbReference>
<gene>
    <name evidence="4" type="ORF">CRH09_04850</name>
</gene>
<evidence type="ECO:0000313" key="5">
    <source>
        <dbReference type="Proteomes" id="UP000221961"/>
    </source>
</evidence>
<dbReference type="Pfam" id="PF00109">
    <property type="entry name" value="ketoacyl-synt"/>
    <property type="match status" value="1"/>
</dbReference>
<dbReference type="Gene3D" id="3.40.47.10">
    <property type="match status" value="1"/>
</dbReference>
<comment type="pathway">
    <text evidence="1">Lipid metabolism; mycolic acid biosynthesis.</text>
</comment>
<evidence type="ECO:0000256" key="1">
    <source>
        <dbReference type="ARBA" id="ARBA00004796"/>
    </source>
</evidence>
<protein>
    <recommendedName>
        <fullName evidence="3">Beta-ketoacyl synthase-like N-terminal domain-containing protein</fullName>
    </recommendedName>
</protein>
<dbReference type="PANTHER" id="PTHR11712">
    <property type="entry name" value="POLYKETIDE SYNTHASE-RELATED"/>
    <property type="match status" value="1"/>
</dbReference>
<dbReference type="Proteomes" id="UP000221961">
    <property type="component" value="Chromosome"/>
</dbReference>
<dbReference type="KEGG" id="ntp:CRH09_04850"/>
<reference evidence="4 5" key="1">
    <citation type="submission" date="2017-10" db="EMBL/GenBank/DDBJ databases">
        <title>Comparative genomics between pathogenic Norcardia.</title>
        <authorList>
            <person name="Zeng L."/>
        </authorList>
    </citation>
    <scope>NUCLEOTIDE SEQUENCE [LARGE SCALE GENOMIC DNA]</scope>
    <source>
        <strain evidence="4 5">NC_YFY_NT001</strain>
    </source>
</reference>
<dbReference type="RefSeq" id="WP_098692914.1">
    <property type="nucleotide sequence ID" value="NZ_CP023778.1"/>
</dbReference>
<proteinExistence type="predicted"/>
<accession>A0A291REV8</accession>
<dbReference type="SUPFAM" id="SSF53901">
    <property type="entry name" value="Thiolase-like"/>
    <property type="match status" value="2"/>
</dbReference>
<feature type="domain" description="Beta-ketoacyl synthase-like N-terminal" evidence="3">
    <location>
        <begin position="21"/>
        <end position="224"/>
    </location>
</feature>
<dbReference type="UniPathway" id="UPA00915"/>
<dbReference type="InterPro" id="IPR014030">
    <property type="entry name" value="Ketoacyl_synth_N"/>
</dbReference>
<dbReference type="GO" id="GO:0004315">
    <property type="term" value="F:3-oxoacyl-[acyl-carrier-protein] synthase activity"/>
    <property type="evidence" value="ECO:0007669"/>
    <property type="project" value="TreeGrafter"/>
</dbReference>
<sequence>MTTIFEYLDAPDIGVSTRDSVDIVSYGAFTPAGRGLDVIARALVDGDRPVAVDKSVHDPEWPAIPVLPVADFVPETILGRKGLSRLSRSDRLAIATCAMAYGDTAATIEPGETGVVLGTAVGSTGTLGAFLRDTFEQRRPYLVDAGLFPSTMMNSAAGNTAIRLGLTGVNATVSGGSLAALQAIHYARTVMAAGHARQILAGGVEELSAPYAWAWQHAGMLTPGTALSEGCAVFGLLRPDDSRRTDSPVLGRILASDIRCADPGRGAFAVASRLAESIRDVLDRAEVSPDSVTTLVPGAQSRHGFSALERRAVRDGLGGGSRRILHTHKTFGEAHGVGVALRLAALLATWQHPTHPATDLFALVTGIGIDGAVGCLLVAHPDLT</sequence>
<organism evidence="4 5">
    <name type="scientific">Nocardia terpenica</name>
    <dbReference type="NCBI Taxonomy" id="455432"/>
    <lineage>
        <taxon>Bacteria</taxon>
        <taxon>Bacillati</taxon>
        <taxon>Actinomycetota</taxon>
        <taxon>Actinomycetes</taxon>
        <taxon>Mycobacteriales</taxon>
        <taxon>Nocardiaceae</taxon>
        <taxon>Nocardia</taxon>
    </lineage>
</organism>
<keyword evidence="2" id="KW-0808">Transferase</keyword>
<dbReference type="InterPro" id="IPR000794">
    <property type="entry name" value="Beta-ketoacyl_synthase"/>
</dbReference>
<dbReference type="GeneID" id="88356763"/>
<evidence type="ECO:0000256" key="2">
    <source>
        <dbReference type="ARBA" id="ARBA00022679"/>
    </source>
</evidence>